<proteinExistence type="predicted"/>
<dbReference type="EMBL" id="CZRL01000106">
    <property type="protein sequence ID" value="CUS54827.1"/>
    <property type="molecule type" value="Genomic_DNA"/>
</dbReference>
<dbReference type="Gene3D" id="3.40.630.30">
    <property type="match status" value="1"/>
</dbReference>
<dbReference type="InterPro" id="IPR000182">
    <property type="entry name" value="GNAT_dom"/>
</dbReference>
<reference evidence="2" key="1">
    <citation type="submission" date="2015-10" db="EMBL/GenBank/DDBJ databases">
        <authorList>
            <person name="Gilbert D.G."/>
        </authorList>
    </citation>
    <scope>NUCLEOTIDE SEQUENCE</scope>
</reference>
<keyword evidence="2" id="KW-0808">Transferase</keyword>
<organism evidence="2">
    <name type="scientific">hydrothermal vent metagenome</name>
    <dbReference type="NCBI Taxonomy" id="652676"/>
    <lineage>
        <taxon>unclassified sequences</taxon>
        <taxon>metagenomes</taxon>
        <taxon>ecological metagenomes</taxon>
    </lineage>
</organism>
<evidence type="ECO:0000259" key="1">
    <source>
        <dbReference type="PROSITE" id="PS51186"/>
    </source>
</evidence>
<feature type="domain" description="N-acetyltransferase" evidence="1">
    <location>
        <begin position="1"/>
        <end position="128"/>
    </location>
</feature>
<dbReference type="PROSITE" id="PS51186">
    <property type="entry name" value="GNAT"/>
    <property type="match status" value="1"/>
</dbReference>
<dbReference type="AlphaFoldDB" id="A0A160TWH0"/>
<dbReference type="InterPro" id="IPR016181">
    <property type="entry name" value="Acyl_CoA_acyltransferase"/>
</dbReference>
<dbReference type="GO" id="GO:0016747">
    <property type="term" value="F:acyltransferase activity, transferring groups other than amino-acyl groups"/>
    <property type="evidence" value="ECO:0007669"/>
    <property type="project" value="InterPro"/>
</dbReference>
<dbReference type="CDD" id="cd04301">
    <property type="entry name" value="NAT_SF"/>
    <property type="match status" value="1"/>
</dbReference>
<dbReference type="SUPFAM" id="SSF55729">
    <property type="entry name" value="Acyl-CoA N-acyltransferases (Nat)"/>
    <property type="match status" value="1"/>
</dbReference>
<accession>A0A160TWH0</accession>
<protein>
    <submittedName>
        <fullName evidence="2">Acetyltransferase, GNAT family</fullName>
    </submittedName>
</protein>
<evidence type="ECO:0000313" key="2">
    <source>
        <dbReference type="EMBL" id="CUS54827.1"/>
    </source>
</evidence>
<dbReference type="Pfam" id="PF00583">
    <property type="entry name" value="Acetyltransf_1"/>
    <property type="match status" value="1"/>
</dbReference>
<sequence length="128" mass="15055">MALETEDHPLDRSTVLAGVTRLFQQPEHGFYLVAEYDKAVVGALMITKEWSDWRDGLWWWIQSVYVIKAQRRRGAFRTLYEHVCELAQSEDDVYGIRLYVEKDNSGAQSVYRDMGMLETHYRLYEATL</sequence>
<name>A0A160TWH0_9ZZZZ</name>
<gene>
    <name evidence="2" type="ORF">MGWOODY_XGa1817</name>
</gene>